<accession>A0A1I5B6G6</accession>
<gene>
    <name evidence="2" type="ORF">SAMN05421805_106134</name>
</gene>
<proteinExistence type="predicted"/>
<feature type="transmembrane region" description="Helical" evidence="1">
    <location>
        <begin position="67"/>
        <end position="89"/>
    </location>
</feature>
<keyword evidence="1" id="KW-1133">Transmembrane helix</keyword>
<evidence type="ECO:0000313" key="2">
    <source>
        <dbReference type="EMBL" id="SFN70292.1"/>
    </source>
</evidence>
<dbReference type="Proteomes" id="UP000199398">
    <property type="component" value="Unassembled WGS sequence"/>
</dbReference>
<evidence type="ECO:0000313" key="3">
    <source>
        <dbReference type="Proteomes" id="UP000199398"/>
    </source>
</evidence>
<keyword evidence="1" id="KW-0812">Transmembrane</keyword>
<dbReference type="EMBL" id="FOUP01000006">
    <property type="protein sequence ID" value="SFN70292.1"/>
    <property type="molecule type" value="Genomic_DNA"/>
</dbReference>
<feature type="transmembrane region" description="Helical" evidence="1">
    <location>
        <begin position="32"/>
        <end position="55"/>
    </location>
</feature>
<feature type="transmembrane region" description="Helical" evidence="1">
    <location>
        <begin position="6"/>
        <end position="25"/>
    </location>
</feature>
<dbReference type="STRING" id="455193.SAMN05421805_106134"/>
<dbReference type="AlphaFoldDB" id="A0A1I5B6G6"/>
<reference evidence="2 3" key="1">
    <citation type="submission" date="2016-10" db="EMBL/GenBank/DDBJ databases">
        <authorList>
            <person name="de Groot N.N."/>
        </authorList>
    </citation>
    <scope>NUCLEOTIDE SEQUENCE [LARGE SCALE GENOMIC DNA]</scope>
    <source>
        <strain evidence="2 3">CPCC 201259</strain>
    </source>
</reference>
<protein>
    <submittedName>
        <fullName evidence="2">Uncharacterized protein</fullName>
    </submittedName>
</protein>
<sequence length="137" mass="14002">MNAVLVVLSGSVGVGLLDVVALRLLRPCPVGFSLLAIIGITVCVLNTSTVTTVLIARSVEVPLTAHVTINLLAGAVSVLIGLLLVRVVLAGRGRRAVVVPDAPRVPGFASGRRCRGTGWSAGSPATRCTGSRIGWSP</sequence>
<dbReference type="RefSeq" id="WP_093153826.1">
    <property type="nucleotide sequence ID" value="NZ_FOUP01000006.1"/>
</dbReference>
<keyword evidence="1" id="KW-0472">Membrane</keyword>
<evidence type="ECO:0000256" key="1">
    <source>
        <dbReference type="SAM" id="Phobius"/>
    </source>
</evidence>
<name>A0A1I5B6G6_9PSEU</name>
<organism evidence="2 3">
    <name type="scientific">Saccharopolyspora antimicrobica</name>
    <dbReference type="NCBI Taxonomy" id="455193"/>
    <lineage>
        <taxon>Bacteria</taxon>
        <taxon>Bacillati</taxon>
        <taxon>Actinomycetota</taxon>
        <taxon>Actinomycetes</taxon>
        <taxon>Pseudonocardiales</taxon>
        <taxon>Pseudonocardiaceae</taxon>
        <taxon>Saccharopolyspora</taxon>
    </lineage>
</organism>